<gene>
    <name evidence="1" type="ORF">DC346_03860</name>
</gene>
<sequence>MFYHRKIIVLSSVLFLSLATNLSHASTQFCKNAPIIVTKKNVGTVSYYASDCSQKWDSQDIQLDFMYTRDIPEWAFKRAATHFLKKNVSNFTDNSALNKITSLYKPVRKGDLYSLKYSHSNQTLSLSLNQKPLGKITDTEANQYFKIWFGSQPFNAKLKQQLLNQ</sequence>
<dbReference type="InterPro" id="IPR016087">
    <property type="entry name" value="Chalcone_isomerase"/>
</dbReference>
<evidence type="ECO:0000313" key="2">
    <source>
        <dbReference type="Proteomes" id="UP000253688"/>
    </source>
</evidence>
<name>A0A2R4UQH0_ACIJU</name>
<dbReference type="STRING" id="40215.BVL33_08200"/>
<comment type="caution">
    <text evidence="1">The sequence shown here is derived from an EMBL/GenBank/DDBJ whole genome shotgun (WGS) entry which is preliminary data.</text>
</comment>
<evidence type="ECO:0000313" key="1">
    <source>
        <dbReference type="EMBL" id="RBA49253.1"/>
    </source>
</evidence>
<reference evidence="1 2" key="1">
    <citation type="submission" date="2018-04" db="EMBL/GenBank/DDBJ databases">
        <title>Acinetobacter junii Genome sequencing and assembly.</title>
        <authorList>
            <person name="Su J."/>
            <person name="Rensing C."/>
            <person name="Mazhar H.S."/>
        </authorList>
    </citation>
    <scope>NUCLEOTIDE SEQUENCE [LARGE SCALE GENOMIC DNA]</scope>
    <source>
        <strain evidence="1 2">SC22</strain>
    </source>
</reference>
<protein>
    <submittedName>
        <fullName evidence="1">Uncharacterized protein</fullName>
    </submittedName>
</protein>
<dbReference type="EMBL" id="QEWH01000020">
    <property type="protein sequence ID" value="RBA49253.1"/>
    <property type="molecule type" value="Genomic_DNA"/>
</dbReference>
<organism evidence="1 2">
    <name type="scientific">Acinetobacter junii</name>
    <dbReference type="NCBI Taxonomy" id="40215"/>
    <lineage>
        <taxon>Bacteria</taxon>
        <taxon>Pseudomonadati</taxon>
        <taxon>Pseudomonadota</taxon>
        <taxon>Gammaproteobacteria</taxon>
        <taxon>Moraxellales</taxon>
        <taxon>Moraxellaceae</taxon>
        <taxon>Acinetobacter</taxon>
    </lineage>
</organism>
<dbReference type="Pfam" id="PF16036">
    <property type="entry name" value="Chalcone_3"/>
    <property type="match status" value="1"/>
</dbReference>
<proteinExistence type="predicted"/>
<dbReference type="RefSeq" id="WP_042893116.1">
    <property type="nucleotide sequence ID" value="NZ_BBOS01000062.1"/>
</dbReference>
<dbReference type="Proteomes" id="UP000253688">
    <property type="component" value="Unassembled WGS sequence"/>
</dbReference>
<accession>A0A2R4UQH0</accession>
<dbReference type="AlphaFoldDB" id="A0A2R4UQH0"/>